<evidence type="ECO:0000313" key="2">
    <source>
        <dbReference type="EMBL" id="NLR68717.1"/>
    </source>
</evidence>
<keyword evidence="3" id="KW-1185">Reference proteome</keyword>
<name>A0A847S7G3_9BACT</name>
<organism evidence="2 3">
    <name type="scientific">Chitinophaga varians</name>
    <dbReference type="NCBI Taxonomy" id="2202339"/>
    <lineage>
        <taxon>Bacteria</taxon>
        <taxon>Pseudomonadati</taxon>
        <taxon>Bacteroidota</taxon>
        <taxon>Chitinophagia</taxon>
        <taxon>Chitinophagales</taxon>
        <taxon>Chitinophagaceae</taxon>
        <taxon>Chitinophaga</taxon>
    </lineage>
</organism>
<protein>
    <submittedName>
        <fullName evidence="2">PorP/SprF family type IX secretion system membrane protein</fullName>
    </submittedName>
</protein>
<evidence type="ECO:0000256" key="1">
    <source>
        <dbReference type="SAM" id="SignalP"/>
    </source>
</evidence>
<accession>A0A847S7G3</accession>
<dbReference type="Proteomes" id="UP000570474">
    <property type="component" value="Unassembled WGS sequence"/>
</dbReference>
<dbReference type="RefSeq" id="WP_168874674.1">
    <property type="nucleotide sequence ID" value="NZ_JABAIA010000004.1"/>
</dbReference>
<proteinExistence type="predicted"/>
<keyword evidence="1" id="KW-0732">Signal</keyword>
<reference evidence="2 3" key="1">
    <citation type="submission" date="2020-04" db="EMBL/GenBank/DDBJ databases">
        <authorList>
            <person name="Yin C."/>
        </authorList>
    </citation>
    <scope>NUCLEOTIDE SEQUENCE [LARGE SCALE GENOMIC DNA]</scope>
    <source>
        <strain evidence="2 3">Ae27</strain>
    </source>
</reference>
<gene>
    <name evidence="2" type="ORF">HGH92_30725</name>
</gene>
<dbReference type="NCBIfam" id="TIGR03519">
    <property type="entry name" value="T9SS_PorP_fam"/>
    <property type="match status" value="1"/>
</dbReference>
<comment type="caution">
    <text evidence="2">The sequence shown here is derived from an EMBL/GenBank/DDBJ whole genome shotgun (WGS) entry which is preliminary data.</text>
</comment>
<dbReference type="AlphaFoldDB" id="A0A847S7G3"/>
<feature type="chain" id="PRO_5032353660" evidence="1">
    <location>
        <begin position="27"/>
        <end position="306"/>
    </location>
</feature>
<feature type="signal peptide" evidence="1">
    <location>
        <begin position="1"/>
        <end position="26"/>
    </location>
</feature>
<dbReference type="InterPro" id="IPR019861">
    <property type="entry name" value="PorP/SprF_Bacteroidetes"/>
</dbReference>
<dbReference type="EMBL" id="JABAIA010000004">
    <property type="protein sequence ID" value="NLR68717.1"/>
    <property type="molecule type" value="Genomic_DNA"/>
</dbReference>
<dbReference type="Pfam" id="PF11751">
    <property type="entry name" value="PorP_SprF"/>
    <property type="match status" value="1"/>
</dbReference>
<sequence>MRSKLSSLTKRIAMLLLTVAAGGASAQTLSNVPALLEPSGTQFFQNQYLANAAMAGIDTGLQVNVAYRRQFKQMTGAPETRFFTVDGALGKRVGAGLNVFNDVAGLINRTRVAMSYAYHLPLGEGGQQLHFGLSLALNIQRLDLSHVNGDPNDPSLGAFNRRDNYFEGEYGMAYTSGQLTLQAALPNVRSLFTGDNKTVDGGTILYSAAEYRFLFDGALESLTPKVCFRGVRGYDNIVDVGVNAAFLNNVLNIMALYHTSKSITAGFGVDIKNTVMIQALYHAQTGGYNNPNNGAYEIGASMHLFK</sequence>
<evidence type="ECO:0000313" key="3">
    <source>
        <dbReference type="Proteomes" id="UP000570474"/>
    </source>
</evidence>